<keyword evidence="3" id="KW-1185">Reference proteome</keyword>
<evidence type="ECO:0000313" key="3">
    <source>
        <dbReference type="Proteomes" id="UP001215280"/>
    </source>
</evidence>
<feature type="region of interest" description="Disordered" evidence="1">
    <location>
        <begin position="208"/>
        <end position="228"/>
    </location>
</feature>
<accession>A0AAD7KH10</accession>
<proteinExistence type="predicted"/>
<dbReference type="Proteomes" id="UP001215280">
    <property type="component" value="Unassembled WGS sequence"/>
</dbReference>
<dbReference type="AlphaFoldDB" id="A0AAD7KH10"/>
<organism evidence="2 3">
    <name type="scientific">Mycena maculata</name>
    <dbReference type="NCBI Taxonomy" id="230809"/>
    <lineage>
        <taxon>Eukaryota</taxon>
        <taxon>Fungi</taxon>
        <taxon>Dikarya</taxon>
        <taxon>Basidiomycota</taxon>
        <taxon>Agaricomycotina</taxon>
        <taxon>Agaricomycetes</taxon>
        <taxon>Agaricomycetidae</taxon>
        <taxon>Agaricales</taxon>
        <taxon>Marasmiineae</taxon>
        <taxon>Mycenaceae</taxon>
        <taxon>Mycena</taxon>
    </lineage>
</organism>
<name>A0AAD7KH10_9AGAR</name>
<protein>
    <submittedName>
        <fullName evidence="2">Uncharacterized protein</fullName>
    </submittedName>
</protein>
<sequence>MRSARLSGRCSAAVRRMLPASRFPTRSARLIDGRCSLGFLRTKPDHGPDGWMSGSRGNVSRTIVSTFHFSPSCSWNALRLIPERRARRQRWTVGTAMRPSRRLEGRAEFPHEILSKICHRIGSTPSGGETISHSLVLMTGRYKWKAPRSLHAGRTGGERTAQARRGIWRAALRRAKTWSGRTVMGYADVGEISDQDLSEPILAHVRKDSKSVETGTGHFAAGARGRLP</sequence>
<comment type="caution">
    <text evidence="2">The sequence shown here is derived from an EMBL/GenBank/DDBJ whole genome shotgun (WGS) entry which is preliminary data.</text>
</comment>
<reference evidence="2" key="1">
    <citation type="submission" date="2023-03" db="EMBL/GenBank/DDBJ databases">
        <title>Massive genome expansion in bonnet fungi (Mycena s.s.) driven by repeated elements and novel gene families across ecological guilds.</title>
        <authorList>
            <consortium name="Lawrence Berkeley National Laboratory"/>
            <person name="Harder C.B."/>
            <person name="Miyauchi S."/>
            <person name="Viragh M."/>
            <person name="Kuo A."/>
            <person name="Thoen E."/>
            <person name="Andreopoulos B."/>
            <person name="Lu D."/>
            <person name="Skrede I."/>
            <person name="Drula E."/>
            <person name="Henrissat B."/>
            <person name="Morin E."/>
            <person name="Kohler A."/>
            <person name="Barry K."/>
            <person name="LaButti K."/>
            <person name="Morin E."/>
            <person name="Salamov A."/>
            <person name="Lipzen A."/>
            <person name="Mereny Z."/>
            <person name="Hegedus B."/>
            <person name="Baldrian P."/>
            <person name="Stursova M."/>
            <person name="Weitz H."/>
            <person name="Taylor A."/>
            <person name="Grigoriev I.V."/>
            <person name="Nagy L.G."/>
            <person name="Martin F."/>
            <person name="Kauserud H."/>
        </authorList>
    </citation>
    <scope>NUCLEOTIDE SEQUENCE</scope>
    <source>
        <strain evidence="2">CBHHK188m</strain>
    </source>
</reference>
<evidence type="ECO:0000313" key="2">
    <source>
        <dbReference type="EMBL" id="KAJ7785361.1"/>
    </source>
</evidence>
<gene>
    <name evidence="2" type="ORF">DFH07DRAFT_8342</name>
</gene>
<dbReference type="EMBL" id="JARJLG010000001">
    <property type="protein sequence ID" value="KAJ7785361.1"/>
    <property type="molecule type" value="Genomic_DNA"/>
</dbReference>
<evidence type="ECO:0000256" key="1">
    <source>
        <dbReference type="SAM" id="MobiDB-lite"/>
    </source>
</evidence>